<dbReference type="FunFam" id="1.10.10.10:FF:000012">
    <property type="entry name" value="U5 small nuclear ribonucleoprotein helicase"/>
    <property type="match status" value="1"/>
</dbReference>
<dbReference type="Gene3D" id="2.60.40.150">
    <property type="entry name" value="C2 domain"/>
    <property type="match status" value="2"/>
</dbReference>
<dbReference type="PIRSF" id="PIRSF039073">
    <property type="entry name" value="BRR2"/>
    <property type="match status" value="1"/>
</dbReference>
<dbReference type="GO" id="GO:0000388">
    <property type="term" value="P:spliceosome conformational change to release U4 (or U4atac) and U1 (or U11)"/>
    <property type="evidence" value="ECO:0007669"/>
    <property type="project" value="EnsemblFungi"/>
</dbReference>
<dbReference type="STRING" id="1071382.H2AQA5"/>
<dbReference type="PROSITE" id="PS51194">
    <property type="entry name" value="HELICASE_CTER"/>
    <property type="match status" value="1"/>
</dbReference>
<dbReference type="GO" id="GO:0016787">
    <property type="term" value="F:hydrolase activity"/>
    <property type="evidence" value="ECO:0007669"/>
    <property type="project" value="UniProtKB-KW"/>
</dbReference>
<dbReference type="GO" id="GO:0003676">
    <property type="term" value="F:nucleic acid binding"/>
    <property type="evidence" value="ECO:0007669"/>
    <property type="project" value="InterPro"/>
</dbReference>
<organism evidence="11 12">
    <name type="scientific">Kazachstania africana (strain ATCC 22294 / BCRC 22015 / CBS 2517 / CECT 1963 / NBRC 1671 / NRRL Y-8276)</name>
    <name type="common">Yeast</name>
    <name type="synonym">Kluyveromyces africanus</name>
    <dbReference type="NCBI Taxonomy" id="1071382"/>
    <lineage>
        <taxon>Eukaryota</taxon>
        <taxon>Fungi</taxon>
        <taxon>Dikarya</taxon>
        <taxon>Ascomycota</taxon>
        <taxon>Saccharomycotina</taxon>
        <taxon>Saccharomycetes</taxon>
        <taxon>Saccharomycetales</taxon>
        <taxon>Saccharomycetaceae</taxon>
        <taxon>Kazachstania</taxon>
    </lineage>
</organism>
<dbReference type="GO" id="GO:0042802">
    <property type="term" value="F:identical protein binding"/>
    <property type="evidence" value="ECO:0007669"/>
    <property type="project" value="EnsemblFungi"/>
</dbReference>
<evidence type="ECO:0000256" key="1">
    <source>
        <dbReference type="ARBA" id="ARBA00010140"/>
    </source>
</evidence>
<dbReference type="SUPFAM" id="SSF46785">
    <property type="entry name" value="Winged helix' DNA-binding domain"/>
    <property type="match status" value="1"/>
</dbReference>
<dbReference type="InterPro" id="IPR036388">
    <property type="entry name" value="WH-like_DNA-bd_sf"/>
</dbReference>
<dbReference type="InParanoid" id="H2AQA5"/>
<evidence type="ECO:0000256" key="7">
    <source>
        <dbReference type="ARBA" id="ARBA00034541"/>
    </source>
</evidence>
<dbReference type="PANTHER" id="PTHR47961:SF4">
    <property type="entry name" value="ACTIVATING SIGNAL COINTEGRATOR 1 COMPLEX SUBUNIT 3"/>
    <property type="match status" value="1"/>
</dbReference>
<feature type="domain" description="Helicase C-terminal" evidence="10">
    <location>
        <begin position="722"/>
        <end position="933"/>
    </location>
</feature>
<dbReference type="SUPFAM" id="SSF158702">
    <property type="entry name" value="Sec63 N-terminal domain-like"/>
    <property type="match status" value="2"/>
</dbReference>
<dbReference type="InterPro" id="IPR035892">
    <property type="entry name" value="C2_domain_sf"/>
</dbReference>
<dbReference type="GO" id="GO:0000974">
    <property type="term" value="C:Prp19 complex"/>
    <property type="evidence" value="ECO:0007669"/>
    <property type="project" value="EnsemblFungi"/>
</dbReference>
<keyword evidence="6" id="KW-0067">ATP-binding</keyword>
<dbReference type="InterPro" id="IPR057842">
    <property type="entry name" value="WH_MER3"/>
</dbReference>
<dbReference type="Pfam" id="PF00270">
    <property type="entry name" value="DEAD"/>
    <property type="match status" value="2"/>
</dbReference>
<evidence type="ECO:0000313" key="12">
    <source>
        <dbReference type="Proteomes" id="UP000005220"/>
    </source>
</evidence>
<dbReference type="GeneID" id="13882936"/>
<dbReference type="Pfam" id="PF18149">
    <property type="entry name" value="Helicase_PWI"/>
    <property type="match status" value="1"/>
</dbReference>
<reference evidence="11 12" key="1">
    <citation type="journal article" date="2011" name="Proc. Natl. Acad. Sci. U.S.A.">
        <title>Evolutionary erosion of yeast sex chromosomes by mating-type switching accidents.</title>
        <authorList>
            <person name="Gordon J.L."/>
            <person name="Armisen D."/>
            <person name="Proux-Wera E."/>
            <person name="Oheigeartaigh S.S."/>
            <person name="Byrne K.P."/>
            <person name="Wolfe K.H."/>
        </authorList>
    </citation>
    <scope>NUCLEOTIDE SEQUENCE [LARGE SCALE GENOMIC DNA]</scope>
    <source>
        <strain evidence="12">ATCC 22294 / BCRC 22015 / CBS 2517 / CECT 1963 / NBRC 1671 / NRRL Y-8276</strain>
    </source>
</reference>
<keyword evidence="4" id="KW-0378">Hydrolase</keyword>
<dbReference type="GO" id="GO:0046540">
    <property type="term" value="C:U4/U6 x U5 tri-snRNP complex"/>
    <property type="evidence" value="ECO:0007669"/>
    <property type="project" value="EnsemblFungi"/>
</dbReference>
<dbReference type="KEGG" id="kaf:KAFR_0B02580"/>
<evidence type="ECO:0000256" key="6">
    <source>
        <dbReference type="ARBA" id="ARBA00022840"/>
    </source>
</evidence>
<dbReference type="Pfam" id="PF00271">
    <property type="entry name" value="Helicase_C"/>
    <property type="match status" value="1"/>
</dbReference>
<dbReference type="PANTHER" id="PTHR47961">
    <property type="entry name" value="DNA POLYMERASE THETA, PUTATIVE (AFU_ORTHOLOGUE AFUA_1G05260)-RELATED"/>
    <property type="match status" value="1"/>
</dbReference>
<dbReference type="InterPro" id="IPR011545">
    <property type="entry name" value="DEAD/DEAH_box_helicase_dom"/>
</dbReference>
<sequence length="2160" mass="246896">MTNKNEEKDVSKKIREIYRYDEMSNKVLKADKRLQVVQTDPIKDAEMSTPKSMSGRISAKEMGMGSRNDLSDSDREKAKKEADSVLNRQERRVTRFPSHLRTSNVLDLGNASMLNYSPNDAENVDTYGEILQWVSDRLGTDIPHDIIMSTADILIRILKSDENYSDASLSSKRQKIEENLEIKISLADFNDLVRLTKKITDFNVKSSESNDQNIPVLGDSDSEPDEQRYINTLEQQLSDLEDEISTENLPKDDAEKRDEYNEDEKEVLIFSTSNDGIPPIYLINEAYVGSLIKRETNSSKVQDDLQQRIIHELETTEYDSKKLRKTLSELLDFEHLKLSEFILKHQSKLLWGLRLSRCEEESIPQLLDEMLMKGLDDLVREYERNETAERKRKFDDVSESYSSQGLKSYKKRKPTGVHRLPPILELDSSTFAENPKLMTVSKVSLPEGSFKRVKPTYDEIHIPPPQKATINYELLPISSLPDWARNSFPSAETDTFNAIQSKVFDNAFHSDDNLLVCAPTGAGKTNIAMLTVLQTMSAFFDTRTQKVDLKRFKVVYIAPLKALVQEQVREFQRRLSYLGIKVAELTGDTRLTKQQIAETQILVTTPEKWDIITRKMDESSFAQLVRLIIIDEVHLLHDQRGPVLESIVARTLWSAQVIERPRLVALSATLPNYRDVARFLRVPEDHVFYFSSSFRPCPLAQQFCGVKEKSPLKRRSAMNDACYDKVVESLTENHQIIVFVHSRKDTIRTAKWLKDKLLENDQHEKLLKSSSGSKAILESESENVESPALKPILKYGIGIHHAGLSKNDRALSEDLFADGVLQILVSTATLAWGVNLPAHTVIIKGTDVYSPEKGDWEQLSPQDILQMLGRAGRPRYDTNGEGIIITNQSDVQYYLAVLNQQLPIESRFVSKLIDNINAEVVSGSIKSRADAVDWLSFTYLYVRMLTAPELYNVTIPDDDFNLYSYRESLVHTAFHILHEQGLILYNPEEALVEPTDLGRIASYFYINYSSMNLFSRELSGNSALMDVFRVFSMADEFKYISTRIEERRELKELFEKVPIPIKDDIESPLTKINVLLQAYISKLSFDGFALNSDMVFVHQNAGRLLRAMYEVCLKKSWAKSTRLLLTLCKSVERRMWITNSPLRQFRKCPLDVIKRTEASNLPWTEYLKLSSPMEVGRTIRSEKHSKLVFDLLQRFPKISLNSNVQPITASLISFEVEVLGNWLWDSKVHGSAEAFILLVEDTDGNEILYSQSFLLTSESIGREQIFQFSIQLTPSQQKRLPPNYFISVISEKWLHSEFQLATSMSNVQMPKKFPPPTDLEDLPLVSTAALENEEFSSILSFEAFNKIQSNIFDVLYHSNENIFIGATKGSGKTSLAEVAIMNIWRQNKGRILYICPSQVQIDRLYEDWNHRLSKVAGGKVIHKLGDNTPTNLRLINTSHLILSTPEQFDLVSRRWRQRKSIHALELLIFDDAHQVGNGIQGAVYENVISRMMFISIQLEKSMRIVALSTCLSNARDFSDWIGVKKENIYNFSPEVRINPLQVHLQAFNIGEDTHATIPMIDLAFKTALETMSSNSTAIIYVPTRKECIRVFSRLSHISKSNRLEIPEFTFDELQPFTTAVHEKALKNMLANGVGMLYKAMDANDRRIIVELYQQGILSLLLIERECHDESLTSTNIVILGTQFFESTEQRYVNYSVNELLEMVGNAKSTNMIAPAKVTVLTTSNRKNYYKKFLSESLPIESFMYFYLHDTFINEINNKIIRSKQDCIDWITYTYFFRRIHANPSFYGVKDSSSHGISAFLTELVESTLKDLVDASLIELDMGGLPEQEDEQNGESENIESIEPLNGALICSHYQLSFYTMHSFSKSLSRNSTLRDIVEILAGANEFTNLPAREDDYSKLLKLHNLCPLKFSGNARTEFTKFKVFVLLQAYFSRLGLSLELQQDLASVLKRALPLINAIVDLLASEGYLNATIAMDVSQMLVQAVWDVDSPLRQIPFFDDTILAKCSEKKIETVYDIMALEDEDREYIMELEHNKLITVANFINNYPNIEMKYSLDTATPIKQDTPRTLTVQLTKDDVPETLDVVSERFPYDKQESWWIVIGSISKRELYAIKKVSLAEETQSFDVEFTLNEKGSYDLTAWSVCDSYLDADKEISFNVEVV</sequence>
<keyword evidence="12" id="KW-1185">Reference proteome</keyword>
<dbReference type="Gene3D" id="1.10.10.10">
    <property type="entry name" value="Winged helix-like DNA-binding domain superfamily/Winged helix DNA-binding domain"/>
    <property type="match status" value="2"/>
</dbReference>
<evidence type="ECO:0000259" key="10">
    <source>
        <dbReference type="PROSITE" id="PS51194"/>
    </source>
</evidence>
<dbReference type="Pfam" id="PF23445">
    <property type="entry name" value="WHD_SNRNP200"/>
    <property type="match status" value="2"/>
</dbReference>
<dbReference type="InterPro" id="IPR036390">
    <property type="entry name" value="WH_DNA-bd_sf"/>
</dbReference>
<dbReference type="Pfam" id="PF02889">
    <property type="entry name" value="Sec63"/>
    <property type="match status" value="2"/>
</dbReference>
<dbReference type="FunFam" id="3.40.50.300:FF:003287">
    <property type="entry name" value="U5 small nuclear ribonucleoprotein 200 kDa helicase"/>
    <property type="match status" value="1"/>
</dbReference>
<dbReference type="GO" id="GO:0005682">
    <property type="term" value="C:U5 snRNP"/>
    <property type="evidence" value="ECO:0007669"/>
    <property type="project" value="EnsemblFungi"/>
</dbReference>
<dbReference type="SMART" id="SM00382">
    <property type="entry name" value="AAA"/>
    <property type="match status" value="2"/>
</dbReference>
<dbReference type="Proteomes" id="UP000005220">
    <property type="component" value="Chromosome 2"/>
</dbReference>
<dbReference type="InterPro" id="IPR003593">
    <property type="entry name" value="AAA+_ATPase"/>
</dbReference>
<protein>
    <recommendedName>
        <fullName evidence="7">U5 small nuclear ribonucleoprotein 200 kDa helicase</fullName>
    </recommendedName>
</protein>
<dbReference type="GO" id="GO:0005524">
    <property type="term" value="F:ATP binding"/>
    <property type="evidence" value="ECO:0007669"/>
    <property type="project" value="UniProtKB-KW"/>
</dbReference>
<dbReference type="InterPro" id="IPR014756">
    <property type="entry name" value="Ig_E-set"/>
</dbReference>
<feature type="compositionally biased region" description="Basic and acidic residues" evidence="8">
    <location>
        <begin position="249"/>
        <end position="258"/>
    </location>
</feature>
<evidence type="ECO:0000256" key="2">
    <source>
        <dbReference type="ARBA" id="ARBA00022737"/>
    </source>
</evidence>
<dbReference type="InterPro" id="IPR004179">
    <property type="entry name" value="Sec63-dom"/>
</dbReference>
<evidence type="ECO:0000259" key="9">
    <source>
        <dbReference type="PROSITE" id="PS51192"/>
    </source>
</evidence>
<evidence type="ECO:0000256" key="3">
    <source>
        <dbReference type="ARBA" id="ARBA00022741"/>
    </source>
</evidence>
<dbReference type="SUPFAM" id="SSF52540">
    <property type="entry name" value="P-loop containing nucleoside triphosphate hydrolases"/>
    <property type="match status" value="3"/>
</dbReference>
<dbReference type="RefSeq" id="XP_003955690.1">
    <property type="nucleotide sequence ID" value="XM_003955641.1"/>
</dbReference>
<dbReference type="InterPro" id="IPR050474">
    <property type="entry name" value="Hel308_SKI2-like"/>
</dbReference>
<keyword evidence="5" id="KW-0347">Helicase</keyword>
<dbReference type="FunCoup" id="H2AQA5">
    <property type="interactions" value="1437"/>
</dbReference>
<dbReference type="InterPro" id="IPR014001">
    <property type="entry name" value="Helicase_ATP-bd"/>
</dbReference>
<feature type="region of interest" description="Disordered" evidence="8">
    <location>
        <begin position="39"/>
        <end position="85"/>
    </location>
</feature>
<dbReference type="FunFam" id="1.10.3380.10:FF:000001">
    <property type="entry name" value="U5 small nuclear ribonucleoprotein helicase"/>
    <property type="match status" value="1"/>
</dbReference>
<feature type="domain" description="Helicase ATP-binding" evidence="9">
    <location>
        <begin position="1353"/>
        <end position="1529"/>
    </location>
</feature>
<dbReference type="FunFam" id="3.40.50.300:FF:000062">
    <property type="entry name" value="U5 small nuclear ribonucleoprotein helicase"/>
    <property type="match status" value="1"/>
</dbReference>
<name>H2AQA5_KAZAF</name>
<dbReference type="HOGENOM" id="CLU_000335_1_0_1"/>
<dbReference type="Gene3D" id="3.40.50.300">
    <property type="entry name" value="P-loop containing nucleotide triphosphate hydrolases"/>
    <property type="match status" value="4"/>
</dbReference>
<evidence type="ECO:0000256" key="8">
    <source>
        <dbReference type="SAM" id="MobiDB-lite"/>
    </source>
</evidence>
<dbReference type="EMBL" id="HE650822">
    <property type="protein sequence ID" value="CCF56555.1"/>
    <property type="molecule type" value="Genomic_DNA"/>
</dbReference>
<dbReference type="OrthoDB" id="5575at2759"/>
<dbReference type="PROSITE" id="PS51192">
    <property type="entry name" value="HELICASE_ATP_BIND_1"/>
    <property type="match status" value="2"/>
</dbReference>
<dbReference type="SMART" id="SM00973">
    <property type="entry name" value="Sec63"/>
    <property type="match status" value="2"/>
</dbReference>
<dbReference type="SMART" id="SM00487">
    <property type="entry name" value="DEXDc"/>
    <property type="match status" value="2"/>
</dbReference>
<dbReference type="SMART" id="SM00490">
    <property type="entry name" value="HELICc"/>
    <property type="match status" value="1"/>
</dbReference>
<dbReference type="GO" id="GO:0003724">
    <property type="term" value="F:RNA helicase activity"/>
    <property type="evidence" value="ECO:0007669"/>
    <property type="project" value="EnsemblFungi"/>
</dbReference>
<feature type="region of interest" description="Disordered" evidence="8">
    <location>
        <begin position="235"/>
        <end position="258"/>
    </location>
</feature>
<feature type="domain" description="Helicase ATP-binding" evidence="9">
    <location>
        <begin position="505"/>
        <end position="688"/>
    </location>
</feature>
<dbReference type="Pfam" id="PF21188">
    <property type="entry name" value="BRR2_plug"/>
    <property type="match status" value="1"/>
</dbReference>
<dbReference type="InterPro" id="IPR041094">
    <property type="entry name" value="Brr2_helicase_PWI"/>
</dbReference>
<comment type="similarity">
    <text evidence="1">Belongs to the helicase family. SKI2 subfamily.</text>
</comment>
<evidence type="ECO:0000313" key="11">
    <source>
        <dbReference type="EMBL" id="CCF56555.1"/>
    </source>
</evidence>
<dbReference type="eggNOG" id="KOG0951">
    <property type="taxonomic scope" value="Eukaryota"/>
</dbReference>
<keyword evidence="3" id="KW-0547">Nucleotide-binding</keyword>
<gene>
    <name evidence="11" type="primary">KAFR0B02580</name>
    <name evidence="11" type="ORF">KAFR_0B02580</name>
</gene>
<evidence type="ECO:0000256" key="4">
    <source>
        <dbReference type="ARBA" id="ARBA00022801"/>
    </source>
</evidence>
<keyword evidence="2" id="KW-0677">Repeat</keyword>
<dbReference type="InterPro" id="IPR048863">
    <property type="entry name" value="BRR2_plug"/>
</dbReference>
<dbReference type="InterPro" id="IPR001650">
    <property type="entry name" value="Helicase_C-like"/>
</dbReference>
<dbReference type="Gene3D" id="1.10.150.20">
    <property type="entry name" value="5' to 3' exonuclease, C-terminal subdomain"/>
    <property type="match status" value="2"/>
</dbReference>
<dbReference type="CDD" id="cd18795">
    <property type="entry name" value="SF2_C_Ski2"/>
    <property type="match status" value="1"/>
</dbReference>
<dbReference type="InterPro" id="IPR027417">
    <property type="entry name" value="P-loop_NTPase"/>
</dbReference>
<dbReference type="Gene3D" id="1.10.3380.10">
    <property type="entry name" value="Sec63 N-terminal domain-like domain"/>
    <property type="match status" value="2"/>
</dbReference>
<evidence type="ECO:0000256" key="5">
    <source>
        <dbReference type="ARBA" id="ARBA00022806"/>
    </source>
</evidence>
<dbReference type="FunFam" id="1.10.10.10:FF:000024">
    <property type="entry name" value="U5 small nuclear ribonucleoprotein helicase"/>
    <property type="match status" value="1"/>
</dbReference>
<feature type="compositionally biased region" description="Basic and acidic residues" evidence="8">
    <location>
        <begin position="69"/>
        <end position="85"/>
    </location>
</feature>
<dbReference type="SUPFAM" id="SSF81296">
    <property type="entry name" value="E set domains"/>
    <property type="match status" value="1"/>
</dbReference>
<accession>H2AQA5</accession>
<proteinExistence type="inferred from homology"/>